<feature type="region of interest" description="Disordered" evidence="1">
    <location>
        <begin position="1"/>
        <end position="39"/>
    </location>
</feature>
<evidence type="ECO:0000313" key="3">
    <source>
        <dbReference type="Proteomes" id="UP001066276"/>
    </source>
</evidence>
<feature type="compositionally biased region" description="Basic and acidic residues" evidence="1">
    <location>
        <begin position="17"/>
        <end position="30"/>
    </location>
</feature>
<reference evidence="2" key="1">
    <citation type="journal article" date="2022" name="bioRxiv">
        <title>Sequencing and chromosome-scale assembly of the giantPleurodeles waltlgenome.</title>
        <authorList>
            <person name="Brown T."/>
            <person name="Elewa A."/>
            <person name="Iarovenko S."/>
            <person name="Subramanian E."/>
            <person name="Araus A.J."/>
            <person name="Petzold A."/>
            <person name="Susuki M."/>
            <person name="Suzuki K.-i.T."/>
            <person name="Hayashi T."/>
            <person name="Toyoda A."/>
            <person name="Oliveira C."/>
            <person name="Osipova E."/>
            <person name="Leigh N.D."/>
            <person name="Simon A."/>
            <person name="Yun M.H."/>
        </authorList>
    </citation>
    <scope>NUCLEOTIDE SEQUENCE</scope>
    <source>
        <strain evidence="2">20211129_DDA</strain>
        <tissue evidence="2">Liver</tissue>
    </source>
</reference>
<dbReference type="EMBL" id="JANPWB010000015">
    <property type="protein sequence ID" value="KAJ1091745.1"/>
    <property type="molecule type" value="Genomic_DNA"/>
</dbReference>
<dbReference type="Proteomes" id="UP001066276">
    <property type="component" value="Chromosome 11"/>
</dbReference>
<proteinExistence type="predicted"/>
<keyword evidence="3" id="KW-1185">Reference proteome</keyword>
<evidence type="ECO:0000256" key="1">
    <source>
        <dbReference type="SAM" id="MobiDB-lite"/>
    </source>
</evidence>
<evidence type="ECO:0000313" key="2">
    <source>
        <dbReference type="EMBL" id="KAJ1091745.1"/>
    </source>
</evidence>
<accession>A0AAV7LVW4</accession>
<comment type="caution">
    <text evidence="2">The sequence shown here is derived from an EMBL/GenBank/DDBJ whole genome shotgun (WGS) entry which is preliminary data.</text>
</comment>
<sequence>MTGTRADPGEIPTPPRNTDDREKSTVEKPTRSHQGQVSFPAPMWISLWTDPGTRETLAPPHRPTLT</sequence>
<gene>
    <name evidence="2" type="ORF">NDU88_004862</name>
</gene>
<dbReference type="AlphaFoldDB" id="A0AAV7LVW4"/>
<protein>
    <submittedName>
        <fullName evidence="2">Uncharacterized protein</fullName>
    </submittedName>
</protein>
<organism evidence="2 3">
    <name type="scientific">Pleurodeles waltl</name>
    <name type="common">Iberian ribbed newt</name>
    <dbReference type="NCBI Taxonomy" id="8319"/>
    <lineage>
        <taxon>Eukaryota</taxon>
        <taxon>Metazoa</taxon>
        <taxon>Chordata</taxon>
        <taxon>Craniata</taxon>
        <taxon>Vertebrata</taxon>
        <taxon>Euteleostomi</taxon>
        <taxon>Amphibia</taxon>
        <taxon>Batrachia</taxon>
        <taxon>Caudata</taxon>
        <taxon>Salamandroidea</taxon>
        <taxon>Salamandridae</taxon>
        <taxon>Pleurodelinae</taxon>
        <taxon>Pleurodeles</taxon>
    </lineage>
</organism>
<name>A0AAV7LVW4_PLEWA</name>